<reference evidence="3 5" key="2">
    <citation type="submission" date="2016-08" db="EMBL/GenBank/DDBJ databases">
        <authorList>
            <person name="Varghese N."/>
            <person name="Submissions Spin"/>
        </authorList>
    </citation>
    <scope>NUCLEOTIDE SEQUENCE [LARGE SCALE GENOMIC DNA]</scope>
    <source>
        <strain evidence="3 5">HL-109</strain>
    </source>
</reference>
<dbReference type="Gene3D" id="2.60.40.2250">
    <property type="match status" value="1"/>
</dbReference>
<comment type="caution">
    <text evidence="2">The sequence shown here is derived from an EMBL/GenBank/DDBJ whole genome shotgun (WGS) entry which is preliminary data.</text>
</comment>
<dbReference type="PANTHER" id="PTHR33490">
    <property type="entry name" value="BLR5614 PROTEIN-RELATED"/>
    <property type="match status" value="1"/>
</dbReference>
<dbReference type="Pfam" id="PF01841">
    <property type="entry name" value="Transglut_core"/>
    <property type="match status" value="1"/>
</dbReference>
<keyword evidence="5" id="KW-1185">Reference proteome</keyword>
<evidence type="ECO:0000313" key="2">
    <source>
        <dbReference type="EMBL" id="KPQ11234.1"/>
    </source>
</evidence>
<dbReference type="SMART" id="SM00460">
    <property type="entry name" value="TGc"/>
    <property type="match status" value="1"/>
</dbReference>
<dbReference type="Gene3D" id="3.10.620.30">
    <property type="match status" value="1"/>
</dbReference>
<evidence type="ECO:0000313" key="4">
    <source>
        <dbReference type="Proteomes" id="UP000050497"/>
    </source>
</evidence>
<reference evidence="2 4" key="1">
    <citation type="submission" date="2015-09" db="EMBL/GenBank/DDBJ databases">
        <title>Identification and resolution of microdiversity through metagenomic sequencing of parallel consortia.</title>
        <authorList>
            <person name="Nelson W.C."/>
            <person name="Romine M.F."/>
            <person name="Lindemann S.R."/>
        </authorList>
    </citation>
    <scope>NUCLEOTIDE SEQUENCE [LARGE SCALE GENOMIC DNA]</scope>
    <source>
        <strain evidence="2">HL-109</strain>
    </source>
</reference>
<dbReference type="EMBL" id="LJSX01000009">
    <property type="protein sequence ID" value="KPQ11234.1"/>
    <property type="molecule type" value="Genomic_DNA"/>
</dbReference>
<dbReference type="AlphaFoldDB" id="A0A0N8KEG0"/>
<dbReference type="InterPro" id="IPR002931">
    <property type="entry name" value="Transglutaminase-like"/>
</dbReference>
<name>A0A0N8KEG0_9HYPH</name>
<gene>
    <name evidence="3" type="ORF">GA0071312_2728</name>
    <name evidence="2" type="ORF">HLUCCO17_07570</name>
</gene>
<dbReference type="RefSeq" id="WP_238947217.1">
    <property type="nucleotide sequence ID" value="NZ_FMBM01000002.1"/>
</dbReference>
<dbReference type="EMBL" id="FMBM01000002">
    <property type="protein sequence ID" value="SCC81765.1"/>
    <property type="molecule type" value="Genomic_DNA"/>
</dbReference>
<evidence type="ECO:0000313" key="3">
    <source>
        <dbReference type="EMBL" id="SCC81765.1"/>
    </source>
</evidence>
<sequence>MRGEAFAKQISQGFMRVIIDVAMDYAVTQADPPVLALTAAEVAGQSVRESRLDIENAALRRAEGEGGIGERIWAFLQGTQLSLRYRATVDVERRACVLNSLGAEPVHALPDDVFTFVRPSRYCPSDLLAAFAEREFGHLQGGEKIAAMAHWIAGALTYSPASSGPATTAVDTFVSREGVCRDYAHLMCGLARAASVPARYTSGYSAGVVPPDFHAVAEIWLDGAWHLVDPTGMSSPTDFVVIGSGRDAGDVPFMETEKPAFLIRQNVAVTNDIPV</sequence>
<proteinExistence type="predicted"/>
<dbReference type="STRING" id="1653334.GA0071312_2728"/>
<dbReference type="Proteomes" id="UP000182800">
    <property type="component" value="Unassembled WGS sequence"/>
</dbReference>
<dbReference type="InterPro" id="IPR038765">
    <property type="entry name" value="Papain-like_cys_pep_sf"/>
</dbReference>
<dbReference type="Proteomes" id="UP000050497">
    <property type="component" value="Unassembled WGS sequence"/>
</dbReference>
<accession>A0A0N8KEG0</accession>
<evidence type="ECO:0000259" key="1">
    <source>
        <dbReference type="SMART" id="SM00460"/>
    </source>
</evidence>
<dbReference type="SUPFAM" id="SSF54001">
    <property type="entry name" value="Cysteine proteinases"/>
    <property type="match status" value="1"/>
</dbReference>
<organism evidence="2 4">
    <name type="scientific">Saliniramus fredricksonii</name>
    <dbReference type="NCBI Taxonomy" id="1653334"/>
    <lineage>
        <taxon>Bacteria</taxon>
        <taxon>Pseudomonadati</taxon>
        <taxon>Pseudomonadota</taxon>
        <taxon>Alphaproteobacteria</taxon>
        <taxon>Hyphomicrobiales</taxon>
        <taxon>Salinarimonadaceae</taxon>
        <taxon>Saliniramus</taxon>
    </lineage>
</organism>
<evidence type="ECO:0000313" key="5">
    <source>
        <dbReference type="Proteomes" id="UP000182800"/>
    </source>
</evidence>
<protein>
    <submittedName>
        <fullName evidence="3">Transglutaminase-like enzyme, putative cysteine protease</fullName>
    </submittedName>
    <submittedName>
        <fullName evidence="2">Transglutaminase-like protein</fullName>
    </submittedName>
</protein>
<dbReference type="PATRIC" id="fig|1653334.4.peg.2590"/>
<dbReference type="PANTHER" id="PTHR33490:SF12">
    <property type="entry name" value="BLL5557 PROTEIN"/>
    <property type="match status" value="1"/>
</dbReference>
<feature type="domain" description="Transglutaminase-like" evidence="1">
    <location>
        <begin position="172"/>
        <end position="232"/>
    </location>
</feature>